<reference evidence="4 5" key="1">
    <citation type="submission" date="2019-04" db="EMBL/GenBank/DDBJ databases">
        <title>A pseudo-fructophilic Leuconostoc citreum strain F192-5 isolated from peel of satsuma mandarin: the first report for isolation and characterization of strain-dependent fructophilic-like characteristics.</title>
        <authorList>
            <person name="Maeno S."/>
            <person name="Tanizawa Y."/>
            <person name="Kajikawa A."/>
            <person name="Kanesaki Y."/>
            <person name="Kubota E."/>
            <person name="Arita M."/>
            <person name="Leon D."/>
            <person name="Endo A."/>
        </authorList>
    </citation>
    <scope>NUCLEOTIDE SEQUENCE [LARGE SCALE GENOMIC DNA]</scope>
    <source>
        <strain evidence="4 5">F192-5</strain>
    </source>
</reference>
<keyword evidence="2" id="KW-0812">Transmembrane</keyword>
<comment type="caution">
    <text evidence="4">The sequence shown here is derived from an EMBL/GenBank/DDBJ whole genome shotgun (WGS) entry which is preliminary data.</text>
</comment>
<evidence type="ECO:0000259" key="3">
    <source>
        <dbReference type="Pfam" id="PF13514"/>
    </source>
</evidence>
<dbReference type="EMBL" id="BJJW01000002">
    <property type="protein sequence ID" value="GDZ83103.1"/>
    <property type="molecule type" value="Genomic_DNA"/>
</dbReference>
<dbReference type="PANTHER" id="PTHR41259:SF1">
    <property type="entry name" value="DOUBLE-STRAND BREAK REPAIR RAD50 ATPASE, PUTATIVE-RELATED"/>
    <property type="match status" value="1"/>
</dbReference>
<feature type="domain" description="YhaN AAA" evidence="3">
    <location>
        <begin position="3"/>
        <end position="204"/>
    </location>
</feature>
<protein>
    <submittedName>
        <fullName evidence="4">DNA repair ATPase</fullName>
    </submittedName>
</protein>
<dbReference type="AlphaFoldDB" id="A0A5A5TZT6"/>
<name>A0A5A5TZT6_LEUCI</name>
<evidence type="ECO:0000256" key="2">
    <source>
        <dbReference type="SAM" id="Phobius"/>
    </source>
</evidence>
<feature type="transmembrane region" description="Helical" evidence="2">
    <location>
        <begin position="374"/>
        <end position="392"/>
    </location>
</feature>
<feature type="coiled-coil region" evidence="1">
    <location>
        <begin position="603"/>
        <end position="630"/>
    </location>
</feature>
<dbReference type="Gene3D" id="3.40.50.300">
    <property type="entry name" value="P-loop containing nucleotide triphosphate hydrolases"/>
    <property type="match status" value="2"/>
</dbReference>
<keyword evidence="2" id="KW-1133">Transmembrane helix</keyword>
<dbReference type="Pfam" id="PF13514">
    <property type="entry name" value="AAA_27"/>
    <property type="match status" value="1"/>
</dbReference>
<keyword evidence="1" id="KW-0175">Coiled coil</keyword>
<evidence type="ECO:0000256" key="1">
    <source>
        <dbReference type="SAM" id="Coils"/>
    </source>
</evidence>
<dbReference type="InterPro" id="IPR038734">
    <property type="entry name" value="YhaN_AAA"/>
</dbReference>
<sequence>MSMKIKRIQINGFGRWSQKTFDFVSDFQAIVGQNESGKSTLRAFMVSMLFGFPTKKGQTNVYTPKDGSSYGGSMVVDFFGQSFEIKRVGRVKSVLTIKSLADDQFVETPEKWLEEQLAPLDRQMFDAIFNFSQQDLAQISQLAVPDLKQLLLNIGAPGSNYWLKIAQQIDKEASRQYTQRKTGQRALNILAKQYNQQQVILNEKSKDVVLYVNRQQAITDQQATVTTLRNAMSALDSELQQQQKLIQSFSLFEAAQAIKSHSVTSKRIISETDMSEFNRLQALDNIAIQKIAQLKEQVTDNEPSEQKITFMADDVNKRLKRAQVVMQRMTLLLNSRNDLVKQQRALERQIGGQNLPSLITVSEQKMINYPKQQILFLGILTVITAVIAYFLIKPALILPLLIGLYTGYKYWVSQHAIGVVRHRYANLPIETIQGMQGAIKSYPQTKQQILEIDKGISKQLQQAIVDLEPAIEQLQLSVSIKTIDDLEFALIDIQQAFNHAQLTRSNSTTLRVQQQQQLLREIAVYEKQHEEHVHDLYALYDKYDVANADNFKLLYHDQQSQTRQQQRYSDMMNQLPVEQQTQFTKIKNSSELTIKQRTLDSKKATLQSDIVVAETKLSDLKAEQRKLINEDQFATLQQDFMNEQTALIAQFGGYLAEKLTGKWITQALTLASKNRLPKMQAIAVNLFSKLTNERYTNITFSGDDIVVMTADHQAFNIVELSTGTQEQLYVALRLALSQVIADVVSVPILIDDGFVNFDQQRRDNMIIILKSLSTNQQVFYFTTERYHHDQLNVLDL</sequence>
<keyword evidence="2" id="KW-0472">Membrane</keyword>
<dbReference type="SUPFAM" id="SSF52540">
    <property type="entry name" value="P-loop containing nucleoside triphosphate hydrolases"/>
    <property type="match status" value="1"/>
</dbReference>
<evidence type="ECO:0000313" key="4">
    <source>
        <dbReference type="EMBL" id="GDZ83103.1"/>
    </source>
</evidence>
<proteinExistence type="predicted"/>
<evidence type="ECO:0000313" key="5">
    <source>
        <dbReference type="Proteomes" id="UP000323274"/>
    </source>
</evidence>
<dbReference type="InterPro" id="IPR027417">
    <property type="entry name" value="P-loop_NTPase"/>
</dbReference>
<accession>A0A5A5TZT6</accession>
<dbReference type="PANTHER" id="PTHR41259">
    <property type="entry name" value="DOUBLE-STRAND BREAK REPAIR RAD50 ATPASE, PUTATIVE-RELATED"/>
    <property type="match status" value="1"/>
</dbReference>
<dbReference type="RefSeq" id="WP_149333708.1">
    <property type="nucleotide sequence ID" value="NZ_BJJW01000002.1"/>
</dbReference>
<dbReference type="Proteomes" id="UP000323274">
    <property type="component" value="Unassembled WGS sequence"/>
</dbReference>
<gene>
    <name evidence="4" type="ORF">LCIT_03450</name>
</gene>
<organism evidence="4 5">
    <name type="scientific">Leuconostoc citreum</name>
    <dbReference type="NCBI Taxonomy" id="33964"/>
    <lineage>
        <taxon>Bacteria</taxon>
        <taxon>Bacillati</taxon>
        <taxon>Bacillota</taxon>
        <taxon>Bacilli</taxon>
        <taxon>Lactobacillales</taxon>
        <taxon>Lactobacillaceae</taxon>
        <taxon>Leuconostoc</taxon>
    </lineage>
</organism>